<accession>A0ABT9R8E3</accession>
<dbReference type="PANTHER" id="PTHR23513:SF11">
    <property type="entry name" value="STAPHYLOFERRIN A TRANSPORTER"/>
    <property type="match status" value="1"/>
</dbReference>
<evidence type="ECO:0000256" key="6">
    <source>
        <dbReference type="ARBA" id="ARBA00023136"/>
    </source>
</evidence>
<feature type="transmembrane region" description="Helical" evidence="7">
    <location>
        <begin position="394"/>
        <end position="416"/>
    </location>
</feature>
<feature type="transmembrane region" description="Helical" evidence="7">
    <location>
        <begin position="272"/>
        <end position="297"/>
    </location>
</feature>
<evidence type="ECO:0000256" key="3">
    <source>
        <dbReference type="ARBA" id="ARBA00022475"/>
    </source>
</evidence>
<dbReference type="EMBL" id="JAUSRB010000002">
    <property type="protein sequence ID" value="MDP9864680.1"/>
    <property type="molecule type" value="Genomic_DNA"/>
</dbReference>
<evidence type="ECO:0000259" key="8">
    <source>
        <dbReference type="PROSITE" id="PS50850"/>
    </source>
</evidence>
<feature type="transmembrane region" description="Helical" evidence="7">
    <location>
        <begin position="303"/>
        <end position="324"/>
    </location>
</feature>
<comment type="subcellular location">
    <subcellularLocation>
        <location evidence="1">Cell membrane</location>
        <topology evidence="1">Multi-pass membrane protein</topology>
    </subcellularLocation>
</comment>
<dbReference type="SUPFAM" id="SSF103473">
    <property type="entry name" value="MFS general substrate transporter"/>
    <property type="match status" value="1"/>
</dbReference>
<keyword evidence="2" id="KW-0813">Transport</keyword>
<dbReference type="Gene3D" id="1.20.1250.20">
    <property type="entry name" value="MFS general substrate transporter like domains"/>
    <property type="match status" value="1"/>
</dbReference>
<organism evidence="9 10">
    <name type="scientific">Streptosporangium brasiliense</name>
    <dbReference type="NCBI Taxonomy" id="47480"/>
    <lineage>
        <taxon>Bacteria</taxon>
        <taxon>Bacillati</taxon>
        <taxon>Actinomycetota</taxon>
        <taxon>Actinomycetes</taxon>
        <taxon>Streptosporangiales</taxon>
        <taxon>Streptosporangiaceae</taxon>
        <taxon>Streptosporangium</taxon>
    </lineage>
</organism>
<dbReference type="InterPro" id="IPR036259">
    <property type="entry name" value="MFS_trans_sf"/>
</dbReference>
<feature type="transmembrane region" description="Helical" evidence="7">
    <location>
        <begin position="128"/>
        <end position="148"/>
    </location>
</feature>
<keyword evidence="6 7" id="KW-0472">Membrane</keyword>
<keyword evidence="3" id="KW-1003">Cell membrane</keyword>
<feature type="transmembrane region" description="Helical" evidence="7">
    <location>
        <begin position="90"/>
        <end position="116"/>
    </location>
</feature>
<dbReference type="InterPro" id="IPR020846">
    <property type="entry name" value="MFS_dom"/>
</dbReference>
<proteinExistence type="predicted"/>
<keyword evidence="4 7" id="KW-0812">Transmembrane</keyword>
<evidence type="ECO:0000256" key="7">
    <source>
        <dbReference type="SAM" id="Phobius"/>
    </source>
</evidence>
<dbReference type="Proteomes" id="UP001230426">
    <property type="component" value="Unassembled WGS sequence"/>
</dbReference>
<keyword evidence="10" id="KW-1185">Reference proteome</keyword>
<feature type="transmembrane region" description="Helical" evidence="7">
    <location>
        <begin position="422"/>
        <end position="443"/>
    </location>
</feature>
<dbReference type="CDD" id="cd06173">
    <property type="entry name" value="MFS_MefA_like"/>
    <property type="match status" value="1"/>
</dbReference>
<evidence type="ECO:0000256" key="1">
    <source>
        <dbReference type="ARBA" id="ARBA00004651"/>
    </source>
</evidence>
<dbReference type="PROSITE" id="PS50850">
    <property type="entry name" value="MFS"/>
    <property type="match status" value="1"/>
</dbReference>
<comment type="caution">
    <text evidence="9">The sequence shown here is derived from an EMBL/GenBank/DDBJ whole genome shotgun (WGS) entry which is preliminary data.</text>
</comment>
<dbReference type="InterPro" id="IPR010290">
    <property type="entry name" value="TM_effector"/>
</dbReference>
<dbReference type="Pfam" id="PF05977">
    <property type="entry name" value="MFS_3"/>
    <property type="match status" value="1"/>
</dbReference>
<evidence type="ECO:0000256" key="5">
    <source>
        <dbReference type="ARBA" id="ARBA00022989"/>
    </source>
</evidence>
<evidence type="ECO:0000256" key="2">
    <source>
        <dbReference type="ARBA" id="ARBA00022448"/>
    </source>
</evidence>
<keyword evidence="5 7" id="KW-1133">Transmembrane helix</keyword>
<reference evidence="9 10" key="1">
    <citation type="submission" date="2023-07" db="EMBL/GenBank/DDBJ databases">
        <title>Sequencing the genomes of 1000 actinobacteria strains.</title>
        <authorList>
            <person name="Klenk H.-P."/>
        </authorList>
    </citation>
    <scope>NUCLEOTIDE SEQUENCE [LARGE SCALE GENOMIC DNA]</scope>
    <source>
        <strain evidence="9 10">DSM 44109</strain>
    </source>
</reference>
<feature type="transmembrane region" description="Helical" evidence="7">
    <location>
        <begin position="60"/>
        <end position="78"/>
    </location>
</feature>
<dbReference type="PANTHER" id="PTHR23513">
    <property type="entry name" value="INTEGRAL MEMBRANE EFFLUX PROTEIN-RELATED"/>
    <property type="match status" value="1"/>
</dbReference>
<evidence type="ECO:0000256" key="4">
    <source>
        <dbReference type="ARBA" id="ARBA00022692"/>
    </source>
</evidence>
<feature type="transmembrane region" description="Helical" evidence="7">
    <location>
        <begin position="360"/>
        <end position="382"/>
    </location>
</feature>
<sequence length="465" mass="48729">MRRLHAVRAVPGRSLGWRARLRRRRLARAAAASELQAVESGTAQAVPEARGGMFRSLRNYNYRLFAIGGVVSNVGGWMQRTAQDLLVLDLTHGSAVALGVTTALQFLPLMLFGLWGGMLADRYPKRQLLMVAQSLMGLLALTMGVLVVTGAAQFWHVYVMAFALGLISCVEVPTRQSFVVEMVGRQDLSNAIALNASSFNLARVVGPAVAGVLISVLGGTGPMFLINAMSFVAVLGGLALMRASELTAPDPVPRAKGQLREGLRYVLARPDLLMPILLVAFVSLFTQSFSMSIALMARQVFGAGASSFGLASSMFAVGALGGALMAARRVRPSRKLLIGGAVSFGLFQIATGLAPWYPLYLLLLIPAGVALISINTAANTSVQLASSPEMRGRVMGIYVLVFTGGAPIGAPLLGWISELGGPRVGVMIGGVLTLAGTGAAIMLTRAIGRRSRATVRGVTAAAAGA</sequence>
<gene>
    <name evidence="9" type="ORF">J2S55_003946</name>
</gene>
<feature type="domain" description="Major facilitator superfamily (MFS) profile" evidence="8">
    <location>
        <begin position="61"/>
        <end position="448"/>
    </location>
</feature>
<protein>
    <submittedName>
        <fullName evidence="9">MFS family permease</fullName>
    </submittedName>
</protein>
<feature type="transmembrane region" description="Helical" evidence="7">
    <location>
        <begin position="336"/>
        <end position="354"/>
    </location>
</feature>
<feature type="transmembrane region" description="Helical" evidence="7">
    <location>
        <begin position="192"/>
        <end position="217"/>
    </location>
</feature>
<evidence type="ECO:0000313" key="9">
    <source>
        <dbReference type="EMBL" id="MDP9864680.1"/>
    </source>
</evidence>
<name>A0ABT9R8E3_9ACTN</name>
<evidence type="ECO:0000313" key="10">
    <source>
        <dbReference type="Proteomes" id="UP001230426"/>
    </source>
</evidence>